<comment type="caution">
    <text evidence="3">The sequence shown here is derived from an EMBL/GenBank/DDBJ whole genome shotgun (WGS) entry which is preliminary data.</text>
</comment>
<reference evidence="3" key="1">
    <citation type="submission" date="2020-05" db="EMBL/GenBank/DDBJ databases">
        <title>Mycena genomes resolve the evolution of fungal bioluminescence.</title>
        <authorList>
            <person name="Tsai I.J."/>
        </authorList>
    </citation>
    <scope>NUCLEOTIDE SEQUENCE</scope>
    <source>
        <strain evidence="3">171206Taipei</strain>
    </source>
</reference>
<dbReference type="Pfam" id="PF09994">
    <property type="entry name" value="T6SS_Tle1-like_cat"/>
    <property type="match status" value="1"/>
</dbReference>
<protein>
    <submittedName>
        <fullName evidence="3">DUF2235 domain-containing protein</fullName>
    </submittedName>
</protein>
<gene>
    <name evidence="3" type="ORF">MIND_00145500</name>
</gene>
<sequence length="1329" mass="146981">MNFQSLPSPLPRLKPTQPPDVVAPGRAHLCGCRCVDSCSCACACASREHCSCRVPCGGECGRGSRNLVVSLDSVSKAAKKENSTVLELHTQILVEPNDNQLAYYDSGVGHGPSLMKDVLFAWRHRKTIMNAYRWLCEHYRKGDRIYLFGFSHGAYTVQTLASMIDMVGLVDMGNQRFMKSAYDIFNRARDGRGDVKAAAKFRSTFARKVQVHFVGVWETSQPTIVFGQCPKPSMKLAERVCIFRQALALDEVGVKCSSVITQSPNTAPLSAPVDKGDTGSVETKIGSEARNSPTPGSRVPRRRASSLASSRMSRTGSTATDVREVWFAGSHKEMGAGLKPDAASNLSSVPLSWMENEATSAGLRLRSRLRDFKSQWDALQEEKHPFSSLRRMLQPRKRRKLRAQPRTIYTGQLLHASIAFQNKDYRPQAVLDETIAPIDWELLVGQHPLSSPGSFQWALTFGDRLDFSFFDRRAILQAMQDLSYLWKSKPSKRAGNEDRASFLIERLSFMALSGHLCETYLTLQSPIWNDDRETELELAVKFFQRLADNQPAVFIGDLAEILETQCRFVISQNRKANRHIDVERQLEEALRLRRLDTSFPVNRPLRAYKLAASLVASGSFIASQKPQKALFFFDESVEVLRPLLDTDFSLLLPHLVLLQQKLGTCVQSLGHDTSAVRVCEAVVALSRELMELHPQCGHVLAAALHDLAFGFNRIQSAQEPHAADECVGLYRSLADDDPPRYARSLADALHNYSRHLLLTNQIEQAHAASLEELHLRRKWKESDGLDDCLEQLARCLIDMGKVDAALETADEVVQLRRRTIQDESKLSDALHVQSYCLALASGRTNDALNFARQAVSTQRGLANSPTKLAILLMNLSVGLSETGNHAESLRAAQEAVKIRAEGWGDDADCALSLGRMAVCLRNVGQLEETLAVADKCLELVDTLVINENNPQWEAPRTEGQLAETLCALSFCFADSPGRSALALQVASQSASRFRKLLAKSHSMMLETSLLRALVQWSLLLVLNDQQDAALRIAVEAAQIGAGSVPKELYAHSLLHLSTSLYAVGKAQQASAPAQKAVDILRELVAEHSDSWHLKEQLVDALFNASLYPSHPPSFTALQAIREGVGLHKVLKAHIPNQRFEKRLADGLQNLAARALLAGEYDEALSASEEAVGMARGLANSNLVNVLYTHANVLCEQGRYDEAYKLVQECDSMEGDSTVEAAAAYMSSRARCLLGLARRAEGVRALMEGMRLYRSALESPLHRSMFESFPWFLNNMFACISALGRTNADALNATSDLVELARLLTESCSGDVDHYLKLVLEYQVGSLTGH</sequence>
<dbReference type="InterPro" id="IPR019734">
    <property type="entry name" value="TPR_rpt"/>
</dbReference>
<dbReference type="EMBL" id="JACAZF010000001">
    <property type="protein sequence ID" value="KAF7316268.1"/>
    <property type="molecule type" value="Genomic_DNA"/>
</dbReference>
<proteinExistence type="predicted"/>
<dbReference type="InterPro" id="IPR011990">
    <property type="entry name" value="TPR-like_helical_dom_sf"/>
</dbReference>
<dbReference type="GeneID" id="59340897"/>
<dbReference type="SUPFAM" id="SSF48452">
    <property type="entry name" value="TPR-like"/>
    <property type="match status" value="3"/>
</dbReference>
<name>A0A8H6TEK2_9AGAR</name>
<dbReference type="SMART" id="SM00028">
    <property type="entry name" value="TPR"/>
    <property type="match status" value="5"/>
</dbReference>
<organism evidence="3 4">
    <name type="scientific">Mycena indigotica</name>
    <dbReference type="NCBI Taxonomy" id="2126181"/>
    <lineage>
        <taxon>Eukaryota</taxon>
        <taxon>Fungi</taxon>
        <taxon>Dikarya</taxon>
        <taxon>Basidiomycota</taxon>
        <taxon>Agaricomycotina</taxon>
        <taxon>Agaricomycetes</taxon>
        <taxon>Agaricomycetidae</taxon>
        <taxon>Agaricales</taxon>
        <taxon>Marasmiineae</taxon>
        <taxon>Mycenaceae</taxon>
        <taxon>Mycena</taxon>
    </lineage>
</organism>
<evidence type="ECO:0000313" key="3">
    <source>
        <dbReference type="EMBL" id="KAF7316268.1"/>
    </source>
</evidence>
<dbReference type="Proteomes" id="UP000636479">
    <property type="component" value="Unassembled WGS sequence"/>
</dbReference>
<dbReference type="InterPro" id="IPR018712">
    <property type="entry name" value="Tle1-like_cat"/>
</dbReference>
<dbReference type="Gene3D" id="1.25.40.10">
    <property type="entry name" value="Tetratricopeptide repeat domain"/>
    <property type="match status" value="3"/>
</dbReference>
<evidence type="ECO:0000259" key="2">
    <source>
        <dbReference type="Pfam" id="PF09994"/>
    </source>
</evidence>
<dbReference type="PANTHER" id="PTHR33840">
    <property type="match status" value="1"/>
</dbReference>
<dbReference type="OrthoDB" id="3026932at2759"/>
<dbReference type="SUPFAM" id="SSF53474">
    <property type="entry name" value="alpha/beta-Hydrolases"/>
    <property type="match status" value="1"/>
</dbReference>
<accession>A0A8H6TEK2</accession>
<evidence type="ECO:0000313" key="4">
    <source>
        <dbReference type="Proteomes" id="UP000636479"/>
    </source>
</evidence>
<feature type="domain" description="T6SS Phospholipase effector Tle1-like catalytic" evidence="2">
    <location>
        <begin position="65"/>
        <end position="356"/>
    </location>
</feature>
<evidence type="ECO:0000256" key="1">
    <source>
        <dbReference type="SAM" id="MobiDB-lite"/>
    </source>
</evidence>
<dbReference type="RefSeq" id="XP_037226291.1">
    <property type="nucleotide sequence ID" value="XM_037358381.1"/>
</dbReference>
<keyword evidence="4" id="KW-1185">Reference proteome</keyword>
<dbReference type="PANTHER" id="PTHR33840:SF1">
    <property type="entry name" value="TLE1 PHOSPHOLIPASE DOMAIN-CONTAINING PROTEIN"/>
    <property type="match status" value="1"/>
</dbReference>
<dbReference type="InterPro" id="IPR029058">
    <property type="entry name" value="AB_hydrolase_fold"/>
</dbReference>
<feature type="compositionally biased region" description="Low complexity" evidence="1">
    <location>
        <begin position="305"/>
        <end position="314"/>
    </location>
</feature>
<feature type="region of interest" description="Disordered" evidence="1">
    <location>
        <begin position="265"/>
        <end position="316"/>
    </location>
</feature>